<feature type="compositionally biased region" description="Acidic residues" evidence="10">
    <location>
        <begin position="367"/>
        <end position="376"/>
    </location>
</feature>
<keyword evidence="5" id="KW-0805">Transcription regulation</keyword>
<evidence type="ECO:0000256" key="9">
    <source>
        <dbReference type="ARBA" id="ARBA00023242"/>
    </source>
</evidence>
<protein>
    <recommendedName>
        <fullName evidence="11">Nuclear receptor domain-containing protein</fullName>
    </recommendedName>
</protein>
<keyword evidence="2" id="KW-0479">Metal-binding</keyword>
<evidence type="ECO:0000256" key="8">
    <source>
        <dbReference type="ARBA" id="ARBA00023170"/>
    </source>
</evidence>
<evidence type="ECO:0000259" key="11">
    <source>
        <dbReference type="PROSITE" id="PS51030"/>
    </source>
</evidence>
<feature type="compositionally biased region" description="Basic and acidic residues" evidence="10">
    <location>
        <begin position="219"/>
        <end position="234"/>
    </location>
</feature>
<dbReference type="Gene3D" id="3.30.50.10">
    <property type="entry name" value="Erythroid Transcription Factor GATA-1, subunit A"/>
    <property type="match status" value="1"/>
</dbReference>
<organism evidence="12 13">
    <name type="scientific">Dryococelus australis</name>
    <dbReference type="NCBI Taxonomy" id="614101"/>
    <lineage>
        <taxon>Eukaryota</taxon>
        <taxon>Metazoa</taxon>
        <taxon>Ecdysozoa</taxon>
        <taxon>Arthropoda</taxon>
        <taxon>Hexapoda</taxon>
        <taxon>Insecta</taxon>
        <taxon>Pterygota</taxon>
        <taxon>Neoptera</taxon>
        <taxon>Polyneoptera</taxon>
        <taxon>Phasmatodea</taxon>
        <taxon>Verophasmatodea</taxon>
        <taxon>Anareolatae</taxon>
        <taxon>Phasmatidae</taxon>
        <taxon>Eurycanthinae</taxon>
        <taxon>Dryococelus</taxon>
    </lineage>
</organism>
<evidence type="ECO:0000256" key="2">
    <source>
        <dbReference type="ARBA" id="ARBA00022723"/>
    </source>
</evidence>
<dbReference type="InterPro" id="IPR013088">
    <property type="entry name" value="Znf_NHR/GATA"/>
</dbReference>
<keyword evidence="6" id="KW-0238">DNA-binding</keyword>
<feature type="domain" description="Nuclear receptor" evidence="11">
    <location>
        <begin position="47"/>
        <end position="126"/>
    </location>
</feature>
<proteinExistence type="predicted"/>
<name>A0ABQ9G1H5_9NEOP</name>
<feature type="compositionally biased region" description="Low complexity" evidence="10">
    <location>
        <begin position="394"/>
        <end position="403"/>
    </location>
</feature>
<feature type="region of interest" description="Disordered" evidence="10">
    <location>
        <begin position="146"/>
        <end position="182"/>
    </location>
</feature>
<keyword evidence="4" id="KW-0862">Zinc</keyword>
<dbReference type="PANTHER" id="PTHR48092">
    <property type="entry name" value="KNIRPS-RELATED PROTEIN-RELATED"/>
    <property type="match status" value="1"/>
</dbReference>
<feature type="compositionally biased region" description="Low complexity" evidence="10">
    <location>
        <begin position="348"/>
        <end position="362"/>
    </location>
</feature>
<dbReference type="SUPFAM" id="SSF57716">
    <property type="entry name" value="Glucocorticoid receptor-like (DNA-binding domain)"/>
    <property type="match status" value="1"/>
</dbReference>
<comment type="caution">
    <text evidence="12">The sequence shown here is derived from an EMBL/GenBank/DDBJ whole genome shotgun (WGS) entry which is preliminary data.</text>
</comment>
<feature type="region of interest" description="Disordered" evidence="10">
    <location>
        <begin position="335"/>
        <end position="445"/>
    </location>
</feature>
<keyword evidence="7" id="KW-0804">Transcription</keyword>
<feature type="region of interest" description="Disordered" evidence="10">
    <location>
        <begin position="203"/>
        <end position="251"/>
    </location>
</feature>
<dbReference type="InterPro" id="IPR050200">
    <property type="entry name" value="Nuclear_hormone_rcpt_NR3"/>
</dbReference>
<evidence type="ECO:0000256" key="6">
    <source>
        <dbReference type="ARBA" id="ARBA00023125"/>
    </source>
</evidence>
<dbReference type="InterPro" id="IPR001628">
    <property type="entry name" value="Znf_hrmn_rcpt"/>
</dbReference>
<dbReference type="PROSITE" id="PS51030">
    <property type="entry name" value="NUCLEAR_REC_DBD_2"/>
    <property type="match status" value="1"/>
</dbReference>
<dbReference type="SMART" id="SM00399">
    <property type="entry name" value="ZnF_C4"/>
    <property type="match status" value="1"/>
</dbReference>
<dbReference type="Proteomes" id="UP001159363">
    <property type="component" value="Chromosome 15"/>
</dbReference>
<evidence type="ECO:0000313" key="13">
    <source>
        <dbReference type="Proteomes" id="UP001159363"/>
    </source>
</evidence>
<keyword evidence="3" id="KW-0863">Zinc-finger</keyword>
<dbReference type="EMBL" id="JARBHB010000016">
    <property type="protein sequence ID" value="KAJ8866330.1"/>
    <property type="molecule type" value="Genomic_DNA"/>
</dbReference>
<evidence type="ECO:0000256" key="1">
    <source>
        <dbReference type="ARBA" id="ARBA00004123"/>
    </source>
</evidence>
<comment type="subcellular location">
    <subcellularLocation>
        <location evidence="1">Nucleus</location>
    </subcellularLocation>
</comment>
<evidence type="ECO:0000313" key="12">
    <source>
        <dbReference type="EMBL" id="KAJ8866330.1"/>
    </source>
</evidence>
<evidence type="ECO:0000256" key="3">
    <source>
        <dbReference type="ARBA" id="ARBA00022771"/>
    </source>
</evidence>
<keyword evidence="9" id="KW-0539">Nucleus</keyword>
<keyword evidence="8" id="KW-0675">Receptor</keyword>
<evidence type="ECO:0000256" key="7">
    <source>
        <dbReference type="ARBA" id="ARBA00023163"/>
    </source>
</evidence>
<evidence type="ECO:0000256" key="10">
    <source>
        <dbReference type="SAM" id="MobiDB-lite"/>
    </source>
</evidence>
<accession>A0ABQ9G1H5</accession>
<dbReference type="Pfam" id="PF00105">
    <property type="entry name" value="zf-C4"/>
    <property type="match status" value="1"/>
</dbReference>
<reference evidence="12 13" key="1">
    <citation type="submission" date="2023-02" db="EMBL/GenBank/DDBJ databases">
        <title>LHISI_Scaffold_Assembly.</title>
        <authorList>
            <person name="Stuart O.P."/>
            <person name="Cleave R."/>
            <person name="Magrath M.J.L."/>
            <person name="Mikheyev A.S."/>
        </authorList>
    </citation>
    <scope>NUCLEOTIDE SEQUENCE [LARGE SCALE GENOMIC DNA]</scope>
    <source>
        <strain evidence="12">Daus_M_001</strain>
        <tissue evidence="12">Leg muscle</tissue>
    </source>
</reference>
<evidence type="ECO:0000256" key="4">
    <source>
        <dbReference type="ARBA" id="ARBA00022833"/>
    </source>
</evidence>
<feature type="compositionally biased region" description="Low complexity" evidence="10">
    <location>
        <begin position="209"/>
        <end position="218"/>
    </location>
</feature>
<feature type="compositionally biased region" description="Acidic residues" evidence="10">
    <location>
        <begin position="404"/>
        <end position="419"/>
    </location>
</feature>
<keyword evidence="13" id="KW-1185">Reference proteome</keyword>
<feature type="compositionally biased region" description="Low complexity" evidence="10">
    <location>
        <begin position="146"/>
        <end position="162"/>
    </location>
</feature>
<gene>
    <name evidence="12" type="ORF">PR048_032173</name>
</gene>
<evidence type="ECO:0000256" key="5">
    <source>
        <dbReference type="ARBA" id="ARBA00023015"/>
    </source>
</evidence>
<sequence>MLSSTRSLPYIPRLVTIAVQNRNISFCIPRAVVAEQLACSSPTIGFSHVRIVLDDVAGRRSLHFTSLHFTSVYRSFFGRSYNNLSSITECKNNGECVINKKNRTSCKACRLRKCLLVGMSKSGSRYGRRSNWFKIHCLLQEQQQQQQHQQHQQQQVTSQHKQSAGGPLGMLGHPQFDPRLHPHFASLHHHHHHHARPKDDFLLQDDCKTSTSPSVSSPESHHSDSSAEFGDARRSAGLNNNKGDPPPPRKDLFMPLPFASLASLAPVFPHHAAAFLPSFSPPQQHHPLLFPPAGYLYHQHGLLKTSNNNSRFAPDNNHHEAYSKRFFLDAVLHSQRSSPRMDDEDDGSTSSPRPSATASSPPRGREEEEEDEEEMQDSPIDLSMKGCQLRNGRASDGSVSAGDDVSDGGTMEDDDDEAHDEGMTLDGLTGCAERRSAPMDLTTRA</sequence>